<dbReference type="PANTHER" id="PTHR46411:SF3">
    <property type="entry name" value="AAA+ ATPASE DOMAIN-CONTAINING PROTEIN"/>
    <property type="match status" value="1"/>
</dbReference>
<dbReference type="InterPro" id="IPR054289">
    <property type="entry name" value="DUF7025"/>
</dbReference>
<name>A0AA37GB05_9PEZI</name>
<protein>
    <recommendedName>
        <fullName evidence="1">DUF7025 domain-containing protein</fullName>
    </recommendedName>
</protein>
<proteinExistence type="predicted"/>
<gene>
    <name evidence="2" type="ORF">ColLi_00208</name>
</gene>
<reference evidence="2 3" key="1">
    <citation type="submission" date="2021-07" db="EMBL/GenBank/DDBJ databases">
        <title>Genome data of Colletotrichum spaethianum.</title>
        <authorList>
            <person name="Utami Y.D."/>
            <person name="Hiruma K."/>
        </authorList>
    </citation>
    <scope>NUCLEOTIDE SEQUENCE [LARGE SCALE GENOMIC DNA]</scope>
    <source>
        <strain evidence="2 3">MAFF 242679</strain>
    </source>
</reference>
<evidence type="ECO:0000259" key="1">
    <source>
        <dbReference type="Pfam" id="PF22942"/>
    </source>
</evidence>
<accession>A0AA37GB05</accession>
<dbReference type="PANTHER" id="PTHR46411">
    <property type="entry name" value="FAMILY ATPASE, PUTATIVE-RELATED"/>
    <property type="match status" value="1"/>
</dbReference>
<comment type="caution">
    <text evidence="2">The sequence shown here is derived from an EMBL/GenBank/DDBJ whole genome shotgun (WGS) entry which is preliminary data.</text>
</comment>
<organism evidence="2 3">
    <name type="scientific">Colletotrichum liriopes</name>
    <dbReference type="NCBI Taxonomy" id="708192"/>
    <lineage>
        <taxon>Eukaryota</taxon>
        <taxon>Fungi</taxon>
        <taxon>Dikarya</taxon>
        <taxon>Ascomycota</taxon>
        <taxon>Pezizomycotina</taxon>
        <taxon>Sordariomycetes</taxon>
        <taxon>Hypocreomycetidae</taxon>
        <taxon>Glomerellales</taxon>
        <taxon>Glomerellaceae</taxon>
        <taxon>Colletotrichum</taxon>
        <taxon>Colletotrichum spaethianum species complex</taxon>
    </lineage>
</organism>
<dbReference type="AlphaFoldDB" id="A0AA37GB05"/>
<feature type="domain" description="DUF7025" evidence="1">
    <location>
        <begin position="163"/>
        <end position="254"/>
    </location>
</feature>
<dbReference type="Pfam" id="PF22942">
    <property type="entry name" value="DUF7025"/>
    <property type="match status" value="1"/>
</dbReference>
<keyword evidence="3" id="KW-1185">Reference proteome</keyword>
<dbReference type="EMBL" id="BPPX01000001">
    <property type="protein sequence ID" value="GJC77370.1"/>
    <property type="molecule type" value="Genomic_DNA"/>
</dbReference>
<evidence type="ECO:0000313" key="3">
    <source>
        <dbReference type="Proteomes" id="UP001055172"/>
    </source>
</evidence>
<evidence type="ECO:0000313" key="2">
    <source>
        <dbReference type="EMBL" id="GJC77370.1"/>
    </source>
</evidence>
<sequence length="292" mass="32976">MTSSPAHNDNAEKLEGAEYAVQTLYEGRPKCSCCKNWVEDFPKDLHVKVESQPEVKRKALVVRMRRNHDGGEGDGEPLALDSIVVQSSSLKATLSELFEGYEGITPSLKKVVFRSPFRPFYYRWKHFGHILDRQKRHDPTAAAYTQLLYNILSNNFGSTIAEIDDHASHGVITHSQLWALFEPGTRVIAKEGHDERFFVVDGFNYQPATGSVRVQVKFIDWNGDRFGYSKGIISIPPYLGTHVINNLSVYPAGFTNSSRRQRSGRSLGATNSRVFVAFTMRPTPEWHVSRAE</sequence>
<dbReference type="Proteomes" id="UP001055172">
    <property type="component" value="Unassembled WGS sequence"/>
</dbReference>